<evidence type="ECO:0000313" key="2">
    <source>
        <dbReference type="Proteomes" id="UP001234178"/>
    </source>
</evidence>
<protein>
    <submittedName>
        <fullName evidence="1">Uncharacterized protein</fullName>
    </submittedName>
</protein>
<proteinExistence type="predicted"/>
<dbReference type="Proteomes" id="UP001234178">
    <property type="component" value="Unassembled WGS sequence"/>
</dbReference>
<dbReference type="EMBL" id="JAOYFB010000039">
    <property type="protein sequence ID" value="KAK4028641.1"/>
    <property type="molecule type" value="Genomic_DNA"/>
</dbReference>
<reference evidence="1 2" key="1">
    <citation type="journal article" date="2023" name="Nucleic Acids Res.">
        <title>The hologenome of Daphnia magna reveals possible DNA methylation and microbiome-mediated evolution of the host genome.</title>
        <authorList>
            <person name="Chaturvedi A."/>
            <person name="Li X."/>
            <person name="Dhandapani V."/>
            <person name="Marshall H."/>
            <person name="Kissane S."/>
            <person name="Cuenca-Cambronero M."/>
            <person name="Asole G."/>
            <person name="Calvet F."/>
            <person name="Ruiz-Romero M."/>
            <person name="Marangio P."/>
            <person name="Guigo R."/>
            <person name="Rago D."/>
            <person name="Mirbahai L."/>
            <person name="Eastwood N."/>
            <person name="Colbourne J.K."/>
            <person name="Zhou J."/>
            <person name="Mallon E."/>
            <person name="Orsini L."/>
        </authorList>
    </citation>
    <scope>NUCLEOTIDE SEQUENCE [LARGE SCALE GENOMIC DNA]</scope>
    <source>
        <strain evidence="1">LRV0_1</strain>
    </source>
</reference>
<keyword evidence="2" id="KW-1185">Reference proteome</keyword>
<sequence>MGVPKRDQARAKREMIHPLIELRCDRGNESLQIISARSRYGDMRSGRGVISIAVCKCKI</sequence>
<evidence type="ECO:0000313" key="1">
    <source>
        <dbReference type="EMBL" id="KAK4028641.1"/>
    </source>
</evidence>
<comment type="caution">
    <text evidence="1">The sequence shown here is derived from an EMBL/GenBank/DDBJ whole genome shotgun (WGS) entry which is preliminary data.</text>
</comment>
<name>A0ABR0AU47_9CRUS</name>
<gene>
    <name evidence="1" type="ORF">OUZ56_021645</name>
</gene>
<accession>A0ABR0AU47</accession>
<organism evidence="1 2">
    <name type="scientific">Daphnia magna</name>
    <dbReference type="NCBI Taxonomy" id="35525"/>
    <lineage>
        <taxon>Eukaryota</taxon>
        <taxon>Metazoa</taxon>
        <taxon>Ecdysozoa</taxon>
        <taxon>Arthropoda</taxon>
        <taxon>Crustacea</taxon>
        <taxon>Branchiopoda</taxon>
        <taxon>Diplostraca</taxon>
        <taxon>Cladocera</taxon>
        <taxon>Anomopoda</taxon>
        <taxon>Daphniidae</taxon>
        <taxon>Daphnia</taxon>
    </lineage>
</organism>